<dbReference type="EMBL" id="CP025938">
    <property type="protein sequence ID" value="AUS07020.1"/>
    <property type="molecule type" value="Genomic_DNA"/>
</dbReference>
<organism evidence="1 2">
    <name type="scientific">Pseudotamlana carrageenivorans</name>
    <dbReference type="NCBI Taxonomy" id="2069432"/>
    <lineage>
        <taxon>Bacteria</taxon>
        <taxon>Pseudomonadati</taxon>
        <taxon>Bacteroidota</taxon>
        <taxon>Flavobacteriia</taxon>
        <taxon>Flavobacteriales</taxon>
        <taxon>Flavobacteriaceae</taxon>
        <taxon>Pseudotamlana</taxon>
    </lineage>
</organism>
<proteinExistence type="predicted"/>
<protein>
    <recommendedName>
        <fullName evidence="3">Nicotinate-nucleotide adenylyltransferase</fullName>
    </recommendedName>
</protein>
<dbReference type="RefSeq" id="WP_102996921.1">
    <property type="nucleotide sequence ID" value="NZ_CP025938.1"/>
</dbReference>
<reference evidence="2" key="1">
    <citation type="submission" date="2018-01" db="EMBL/GenBank/DDBJ databases">
        <title>Complete genome of Tamlana sp. UJ94.</title>
        <authorList>
            <person name="Jung J."/>
            <person name="Chung D."/>
            <person name="Bae S.S."/>
            <person name="Baek K."/>
        </authorList>
    </citation>
    <scope>NUCLEOTIDE SEQUENCE [LARGE SCALE GENOMIC DNA]</scope>
    <source>
        <strain evidence="2">UJ94</strain>
    </source>
</reference>
<evidence type="ECO:0000313" key="1">
    <source>
        <dbReference type="EMBL" id="AUS07020.1"/>
    </source>
</evidence>
<dbReference type="KEGG" id="taj:C1A40_16910"/>
<evidence type="ECO:0008006" key="3">
    <source>
        <dbReference type="Google" id="ProtNLM"/>
    </source>
</evidence>
<sequence length="176" mass="20229">MKNLLIGLLFLGFTNLMFSQSSYESDDLILLKYKTATAVNSHYLSAVLEPRIAKRVDALESKVAQYDITKQSIFDNRSRAYHVTFEEQNDYKGSITAHFDARGNLTKSNERFKDVILPYTVRYAVSLAYPDCIFKNNTYYVNYSLKQGTEKIYKIKVLTSKGSYETLRVDPQGNLM</sequence>
<gene>
    <name evidence="1" type="ORF">C1A40_16910</name>
</gene>
<dbReference type="Proteomes" id="UP000236592">
    <property type="component" value="Chromosome"/>
</dbReference>
<dbReference type="OrthoDB" id="1428473at2"/>
<name>A0A2I7SMB5_9FLAO</name>
<dbReference type="AlphaFoldDB" id="A0A2I7SMB5"/>
<evidence type="ECO:0000313" key="2">
    <source>
        <dbReference type="Proteomes" id="UP000236592"/>
    </source>
</evidence>
<keyword evidence="2" id="KW-1185">Reference proteome</keyword>
<accession>A0A2I7SMB5</accession>